<sequence>MEQRYPWKIQQLRHHTNILDGTAAPTLVLKNANYLNSSLKMWQQGNIWIHQDRIIYTGSLFPLNTNNCEVIDMTEKWIVPGYIEPHVHPFQLYNPQSFADYASQTGTTTFIQDNLMLLLLSNKKKALPFIQQFKSLPLSFYWWARLDAQTEMAEEEHIFTNGEIHDWLDDSSVLLAGELTSWPKLIEGDDLILSWIQEAKLNQKRVEGHLPGASEKTIAKMALLGVTGDHEAMTGAEAWSRLQQGLAVTLRHSSIRPDLRKLINELKEKGLKSFDQLMMTTDGSTPAFYREGVMDQLIAIAIEEGVDPIEAYHMASYTIARYYQLDHMQGMIATGRIATLNVLEDSRQPTPVSVMSKGVWMKKDGIRTAQLPETDWTSIPPLVIDWELEDGDMQFSMPCGIEMVNNVITKPYSIQFDASRDELSTEHDECFLMLIDRYGKWRMCTLLKGFAQNIGALVSSFSSSGDIIIIGKRKSDMMIAFNRMKELQGGIVVVDHGEVIHEIALAIGGVMSTDNMEKVMDLEAGLKEILNERGYGHDDPVYTLLFLSSTHLPYIRITQRGLYEVKKKTVLFPTIMR</sequence>
<evidence type="ECO:0000256" key="4">
    <source>
        <dbReference type="ARBA" id="ARBA00047720"/>
    </source>
</evidence>
<keyword evidence="3 7" id="KW-0378">Hydrolase</keyword>
<evidence type="ECO:0000259" key="6">
    <source>
        <dbReference type="Pfam" id="PF13382"/>
    </source>
</evidence>
<dbReference type="Gene3D" id="2.30.40.10">
    <property type="entry name" value="Urease, subunit C, domain 1"/>
    <property type="match status" value="1"/>
</dbReference>
<evidence type="ECO:0000259" key="5">
    <source>
        <dbReference type="Pfam" id="PF01979"/>
    </source>
</evidence>
<dbReference type="InterPro" id="IPR006680">
    <property type="entry name" value="Amidohydro-rel"/>
</dbReference>
<dbReference type="EC" id="3.5.4.2" evidence="2"/>
<evidence type="ECO:0000313" key="7">
    <source>
        <dbReference type="EMBL" id="KIL48162.1"/>
    </source>
</evidence>
<dbReference type="InterPro" id="IPR032466">
    <property type="entry name" value="Metal_Hydrolase"/>
</dbReference>
<dbReference type="SUPFAM" id="SSF51338">
    <property type="entry name" value="Composite domain of metallo-dependent hydrolases"/>
    <property type="match status" value="1"/>
</dbReference>
<evidence type="ECO:0000313" key="8">
    <source>
        <dbReference type="Proteomes" id="UP000031938"/>
    </source>
</evidence>
<feature type="domain" description="Adenine deaminase C-terminal" evidence="6">
    <location>
        <begin position="407"/>
        <end position="568"/>
    </location>
</feature>
<keyword evidence="8" id="KW-1185">Reference proteome</keyword>
<name>A0A0C2VH08_9BACL</name>
<dbReference type="RefSeq" id="WP_041087762.1">
    <property type="nucleotide sequence ID" value="NZ_JXRP01000013.1"/>
</dbReference>
<dbReference type="InterPro" id="IPR011059">
    <property type="entry name" value="Metal-dep_hydrolase_composite"/>
</dbReference>
<protein>
    <recommendedName>
        <fullName evidence="2">adenine deaminase</fullName>
        <ecNumber evidence="2">3.5.4.2</ecNumber>
    </recommendedName>
</protein>
<gene>
    <name evidence="7" type="ORF">KP78_16090</name>
</gene>
<accession>A0A0C2VH08</accession>
<proteinExistence type="inferred from homology"/>
<evidence type="ECO:0000256" key="3">
    <source>
        <dbReference type="ARBA" id="ARBA00022801"/>
    </source>
</evidence>
<organism evidence="7 8">
    <name type="scientific">Jeotgalibacillus soli</name>
    <dbReference type="NCBI Taxonomy" id="889306"/>
    <lineage>
        <taxon>Bacteria</taxon>
        <taxon>Bacillati</taxon>
        <taxon>Bacillota</taxon>
        <taxon>Bacilli</taxon>
        <taxon>Bacillales</taxon>
        <taxon>Caryophanaceae</taxon>
        <taxon>Jeotgalibacillus</taxon>
    </lineage>
</organism>
<reference evidence="7 8" key="1">
    <citation type="submission" date="2015-01" db="EMBL/GenBank/DDBJ databases">
        <title>Genome sequencing of Jeotgalibacillus soli.</title>
        <authorList>
            <person name="Goh K.M."/>
            <person name="Chan K.-G."/>
            <person name="Yaakop A.S."/>
            <person name="Ee R."/>
            <person name="Gan H.M."/>
            <person name="Chan C.S."/>
        </authorList>
    </citation>
    <scope>NUCLEOTIDE SEQUENCE [LARGE SCALE GENOMIC DNA]</scope>
    <source>
        <strain evidence="7 8">P9</strain>
    </source>
</reference>
<feature type="domain" description="Amidohydrolase-related" evidence="5">
    <location>
        <begin position="77"/>
        <end position="360"/>
    </location>
</feature>
<dbReference type="PATRIC" id="fig|889306.3.peg.1615"/>
<comment type="caution">
    <text evidence="7">The sequence shown here is derived from an EMBL/GenBank/DDBJ whole genome shotgun (WGS) entry which is preliminary data.</text>
</comment>
<dbReference type="PANTHER" id="PTHR11113:SF6">
    <property type="entry name" value="ADENINE DEAMINASE YERA-RELATED"/>
    <property type="match status" value="1"/>
</dbReference>
<dbReference type="Pfam" id="PF13382">
    <property type="entry name" value="Adenine_deam_C"/>
    <property type="match status" value="1"/>
</dbReference>
<dbReference type="EMBL" id="JXRP01000013">
    <property type="protein sequence ID" value="KIL48162.1"/>
    <property type="molecule type" value="Genomic_DNA"/>
</dbReference>
<dbReference type="Pfam" id="PF01979">
    <property type="entry name" value="Amidohydro_1"/>
    <property type="match status" value="1"/>
</dbReference>
<dbReference type="OrthoDB" id="9775607at2"/>
<dbReference type="PANTHER" id="PTHR11113">
    <property type="entry name" value="N-ACETYLGLUCOSAMINE-6-PHOSPHATE DEACETYLASE"/>
    <property type="match status" value="1"/>
</dbReference>
<comment type="similarity">
    <text evidence="1">Belongs to the metallo-dependent hydrolases superfamily. Adenine deaminase family.</text>
</comment>
<dbReference type="InterPro" id="IPR026912">
    <property type="entry name" value="Adenine_deam_C"/>
</dbReference>
<dbReference type="Proteomes" id="UP000031938">
    <property type="component" value="Unassembled WGS sequence"/>
</dbReference>
<dbReference type="AlphaFoldDB" id="A0A0C2VH08"/>
<dbReference type="Gene3D" id="3.20.20.140">
    <property type="entry name" value="Metal-dependent hydrolases"/>
    <property type="match status" value="1"/>
</dbReference>
<dbReference type="GO" id="GO:0000034">
    <property type="term" value="F:adenine deaminase activity"/>
    <property type="evidence" value="ECO:0007669"/>
    <property type="project" value="UniProtKB-EC"/>
</dbReference>
<comment type="catalytic activity">
    <reaction evidence="4">
        <text>adenine + H2O + H(+) = hypoxanthine + NH4(+)</text>
        <dbReference type="Rhea" id="RHEA:23688"/>
        <dbReference type="ChEBI" id="CHEBI:15377"/>
        <dbReference type="ChEBI" id="CHEBI:15378"/>
        <dbReference type="ChEBI" id="CHEBI:16708"/>
        <dbReference type="ChEBI" id="CHEBI:17368"/>
        <dbReference type="ChEBI" id="CHEBI:28938"/>
        <dbReference type="EC" id="3.5.4.2"/>
    </reaction>
</comment>
<dbReference type="SUPFAM" id="SSF51556">
    <property type="entry name" value="Metallo-dependent hydrolases"/>
    <property type="match status" value="1"/>
</dbReference>
<evidence type="ECO:0000256" key="1">
    <source>
        <dbReference type="ARBA" id="ARBA00006773"/>
    </source>
</evidence>
<dbReference type="STRING" id="889306.KP78_16090"/>
<evidence type="ECO:0000256" key="2">
    <source>
        <dbReference type="ARBA" id="ARBA00012782"/>
    </source>
</evidence>